<evidence type="ECO:0000313" key="3">
    <source>
        <dbReference type="Proteomes" id="UP000243217"/>
    </source>
</evidence>
<name>A0A1W0A7N5_9STRA</name>
<proteinExistence type="predicted"/>
<organism evidence="2 3">
    <name type="scientific">Thraustotheca clavata</name>
    <dbReference type="NCBI Taxonomy" id="74557"/>
    <lineage>
        <taxon>Eukaryota</taxon>
        <taxon>Sar</taxon>
        <taxon>Stramenopiles</taxon>
        <taxon>Oomycota</taxon>
        <taxon>Saprolegniomycetes</taxon>
        <taxon>Saprolegniales</taxon>
        <taxon>Achlyaceae</taxon>
        <taxon>Thraustotheca</taxon>
    </lineage>
</organism>
<gene>
    <name evidence="2" type="ORF">THRCLA_20406</name>
</gene>
<sequence>MSSKVMGKVWGMSTKGTKKAAALDAAWTHFKPFESMNAYMECTSVTLNELHDIEKDVTTTEAKNDDVKPCKEGRGMDDAKDD</sequence>
<reference evidence="2 3" key="1">
    <citation type="journal article" date="2014" name="Genome Biol. Evol.">
        <title>The secreted proteins of Achlya hypogyna and Thraustotheca clavata identify the ancestral oomycete secretome and reveal gene acquisitions by horizontal gene transfer.</title>
        <authorList>
            <person name="Misner I."/>
            <person name="Blouin N."/>
            <person name="Leonard G."/>
            <person name="Richards T.A."/>
            <person name="Lane C.E."/>
        </authorList>
    </citation>
    <scope>NUCLEOTIDE SEQUENCE [LARGE SCALE GENOMIC DNA]</scope>
    <source>
        <strain evidence="2 3">ATCC 34112</strain>
    </source>
</reference>
<dbReference type="Proteomes" id="UP000243217">
    <property type="component" value="Unassembled WGS sequence"/>
</dbReference>
<evidence type="ECO:0000313" key="2">
    <source>
        <dbReference type="EMBL" id="OQS06303.1"/>
    </source>
</evidence>
<accession>A0A1W0A7N5</accession>
<evidence type="ECO:0000256" key="1">
    <source>
        <dbReference type="SAM" id="MobiDB-lite"/>
    </source>
</evidence>
<protein>
    <submittedName>
        <fullName evidence="2">Uncharacterized protein</fullName>
    </submittedName>
</protein>
<comment type="caution">
    <text evidence="2">The sequence shown here is derived from an EMBL/GenBank/DDBJ whole genome shotgun (WGS) entry which is preliminary data.</text>
</comment>
<dbReference type="AlphaFoldDB" id="A0A1W0A7N5"/>
<feature type="region of interest" description="Disordered" evidence="1">
    <location>
        <begin position="58"/>
        <end position="82"/>
    </location>
</feature>
<dbReference type="EMBL" id="JNBS01000359">
    <property type="protein sequence ID" value="OQS06303.1"/>
    <property type="molecule type" value="Genomic_DNA"/>
</dbReference>
<keyword evidence="3" id="KW-1185">Reference proteome</keyword>